<dbReference type="InterPro" id="IPR019824">
    <property type="entry name" value="Leghaemoglobin_Fe_BS"/>
</dbReference>
<dbReference type="InterPro" id="IPR011990">
    <property type="entry name" value="TPR-like_helical_dom_sf"/>
</dbReference>
<dbReference type="InterPro" id="IPR019734">
    <property type="entry name" value="TPR_rpt"/>
</dbReference>
<keyword evidence="10" id="KW-1185">Reference proteome</keyword>
<dbReference type="GO" id="GO:0019825">
    <property type="term" value="F:oxygen binding"/>
    <property type="evidence" value="ECO:0007669"/>
    <property type="project" value="InterPro"/>
</dbReference>
<dbReference type="Gene3D" id="1.25.40.10">
    <property type="entry name" value="Tetratricopeptide repeat domain"/>
    <property type="match status" value="1"/>
</dbReference>
<protein>
    <recommendedName>
        <fullName evidence="11">TPR-like protein</fullName>
    </recommendedName>
</protein>
<dbReference type="GO" id="GO:0020037">
    <property type="term" value="F:heme binding"/>
    <property type="evidence" value="ECO:0007669"/>
    <property type="project" value="InterPro"/>
</dbReference>
<dbReference type="InterPro" id="IPR024111">
    <property type="entry name" value="PEX5/PEX5L"/>
</dbReference>
<dbReference type="RefSeq" id="XP_041229811.1">
    <property type="nucleotide sequence ID" value="XM_041371518.1"/>
</dbReference>
<accession>A0AAD4EDN7</accession>
<dbReference type="GO" id="GO:0005052">
    <property type="term" value="F:peroxisome matrix targeting signal-1 binding"/>
    <property type="evidence" value="ECO:0007669"/>
    <property type="project" value="TreeGrafter"/>
</dbReference>
<comment type="similarity">
    <text evidence="3">Belongs to the peroxisomal targeting signal receptor family.</text>
</comment>
<dbReference type="Gene3D" id="6.10.280.230">
    <property type="match status" value="1"/>
</dbReference>
<evidence type="ECO:0000256" key="7">
    <source>
        <dbReference type="ARBA" id="ARBA00023140"/>
    </source>
</evidence>
<dbReference type="Pfam" id="PF14559">
    <property type="entry name" value="TPR_19"/>
    <property type="match status" value="1"/>
</dbReference>
<dbReference type="EMBL" id="JABBWK010000010">
    <property type="protein sequence ID" value="KAG1904236.1"/>
    <property type="molecule type" value="Genomic_DNA"/>
</dbReference>
<dbReference type="SUPFAM" id="SSF48452">
    <property type="entry name" value="TPR-like"/>
    <property type="match status" value="1"/>
</dbReference>
<feature type="repeat" description="TPR" evidence="8">
    <location>
        <begin position="438"/>
        <end position="471"/>
    </location>
</feature>
<dbReference type="Proteomes" id="UP001195769">
    <property type="component" value="Unassembled WGS sequence"/>
</dbReference>
<dbReference type="GO" id="GO:0016560">
    <property type="term" value="P:protein import into peroxisome matrix, docking"/>
    <property type="evidence" value="ECO:0007669"/>
    <property type="project" value="TreeGrafter"/>
</dbReference>
<dbReference type="Pfam" id="PF13181">
    <property type="entry name" value="TPR_8"/>
    <property type="match status" value="1"/>
</dbReference>
<keyword evidence="6 8" id="KW-0802">TPR repeat</keyword>
<comment type="caution">
    <text evidence="9">The sequence shown here is derived from an EMBL/GenBank/DDBJ whole genome shotgun (WGS) entry which is preliminary data.</text>
</comment>
<keyword evidence="4" id="KW-0963">Cytoplasm</keyword>
<reference evidence="9" key="1">
    <citation type="journal article" date="2020" name="New Phytol.">
        <title>Comparative genomics reveals dynamic genome evolution in host specialist ectomycorrhizal fungi.</title>
        <authorList>
            <person name="Lofgren L.A."/>
            <person name="Nguyen N.H."/>
            <person name="Vilgalys R."/>
            <person name="Ruytinx J."/>
            <person name="Liao H.L."/>
            <person name="Branco S."/>
            <person name="Kuo A."/>
            <person name="LaButti K."/>
            <person name="Lipzen A."/>
            <person name="Andreopoulos W."/>
            <person name="Pangilinan J."/>
            <person name="Riley R."/>
            <person name="Hundley H."/>
            <person name="Na H."/>
            <person name="Barry K."/>
            <person name="Grigoriev I.V."/>
            <person name="Stajich J.E."/>
            <person name="Kennedy P.G."/>
        </authorList>
    </citation>
    <scope>NUCLEOTIDE SEQUENCE</scope>
    <source>
        <strain evidence="9">FC203</strain>
    </source>
</reference>
<evidence type="ECO:0000256" key="2">
    <source>
        <dbReference type="ARBA" id="ARBA00004496"/>
    </source>
</evidence>
<evidence type="ECO:0000256" key="3">
    <source>
        <dbReference type="ARBA" id="ARBA00005348"/>
    </source>
</evidence>
<evidence type="ECO:0008006" key="11">
    <source>
        <dbReference type="Google" id="ProtNLM"/>
    </source>
</evidence>
<sequence>MSLAMLVGGAECGPSNPLQSLSKKFDQDRGVQQDLIGGTRASSSREVFRTQQATSPELQQHAERFFNSTHAPPAQLVVPQPFNLAGFHDALPQVQASIQSPQTQNPFPSGWASDFLVHQVQMPASAINHVEAQQDRMQSPISVPINPGLQGSMPWNASHVGYRMSPMSGMMAAAVPMPMQRSALQTDQMSWDKEFQSQETMLNAHIAPVAESVHTASKPTPKDDMAQLAARVIDAVQGEQNPKFHQSQFMSLMRQFRDGEVIVEEDKIVPSESSTAARVDVKGKGRALDIPVREVQEPVLVHSVPASSIQGFQGSFELSEAYHRQRDKNNSANDAYFQQENEEFSDYWDAHYTGPVPRTISAGEQGSWHELQRDWDAFEATSTGIKALANYQFQENNPYLLGDSSRTHHHGMHVSDVQRAYDNVLELEAAVQRDGNNAAAWYELGVKHQESEREKKAIQALERSVELDPTHLGAWLALSVSYTNENNRMGVHKAIKEWAIRNPNYTHMVQNATLTSAINVSSPGNFEALIECLISMARNADEVGGVDADVQVALAVLLNTTDEYAKAQDCFLTALAVRPNDWLLYNRVGATMANNGQAEEALQFYYRALDLNPAYIRARFNLGISCINLRRYEEAQSHILDALVLQDSDGVADDGGMNDKRGVTNSTLWESLKTTCLHLHRPDLAALCDKRDLDGFRNAFESGP</sequence>
<gene>
    <name evidence="9" type="ORF">F5891DRAFT_35786</name>
</gene>
<keyword evidence="5" id="KW-0677">Repeat</keyword>
<name>A0AAD4EDN7_9AGAM</name>
<keyword evidence="7" id="KW-0576">Peroxisome</keyword>
<dbReference type="PROSITE" id="PS00208">
    <property type="entry name" value="PLANT_GLOBIN"/>
    <property type="match status" value="1"/>
</dbReference>
<evidence type="ECO:0000313" key="10">
    <source>
        <dbReference type="Proteomes" id="UP001195769"/>
    </source>
</evidence>
<dbReference type="PANTHER" id="PTHR10130:SF0">
    <property type="entry name" value="GH08708P"/>
    <property type="match status" value="1"/>
</dbReference>
<proteinExistence type="inferred from homology"/>
<dbReference type="GeneID" id="64665816"/>
<evidence type="ECO:0000256" key="1">
    <source>
        <dbReference type="ARBA" id="ARBA00004275"/>
    </source>
</evidence>
<organism evidence="9 10">
    <name type="scientific">Suillus fuscotomentosus</name>
    <dbReference type="NCBI Taxonomy" id="1912939"/>
    <lineage>
        <taxon>Eukaryota</taxon>
        <taxon>Fungi</taxon>
        <taxon>Dikarya</taxon>
        <taxon>Basidiomycota</taxon>
        <taxon>Agaricomycotina</taxon>
        <taxon>Agaricomycetes</taxon>
        <taxon>Agaricomycetidae</taxon>
        <taxon>Boletales</taxon>
        <taxon>Suillineae</taxon>
        <taxon>Suillaceae</taxon>
        <taxon>Suillus</taxon>
    </lineage>
</organism>
<evidence type="ECO:0000256" key="6">
    <source>
        <dbReference type="ARBA" id="ARBA00022803"/>
    </source>
</evidence>
<feature type="repeat" description="TPR" evidence="8">
    <location>
        <begin position="582"/>
        <end position="615"/>
    </location>
</feature>
<feature type="repeat" description="TPR" evidence="8">
    <location>
        <begin position="548"/>
        <end position="581"/>
    </location>
</feature>
<dbReference type="GO" id="GO:0005829">
    <property type="term" value="C:cytosol"/>
    <property type="evidence" value="ECO:0007669"/>
    <property type="project" value="TreeGrafter"/>
</dbReference>
<dbReference type="PANTHER" id="PTHR10130">
    <property type="entry name" value="PEROXISOMAL TARGETING SIGNAL 1 RECEPTOR PEX5"/>
    <property type="match status" value="1"/>
</dbReference>
<dbReference type="GO" id="GO:0005778">
    <property type="term" value="C:peroxisomal membrane"/>
    <property type="evidence" value="ECO:0007669"/>
    <property type="project" value="TreeGrafter"/>
</dbReference>
<evidence type="ECO:0000313" key="9">
    <source>
        <dbReference type="EMBL" id="KAG1904236.1"/>
    </source>
</evidence>
<comment type="subcellular location">
    <subcellularLocation>
        <location evidence="2">Cytoplasm</location>
    </subcellularLocation>
    <subcellularLocation>
        <location evidence="1">Peroxisome</location>
    </subcellularLocation>
</comment>
<dbReference type="AlphaFoldDB" id="A0AAD4EDN7"/>
<dbReference type="SMART" id="SM00028">
    <property type="entry name" value="TPR"/>
    <property type="match status" value="4"/>
</dbReference>
<evidence type="ECO:0000256" key="8">
    <source>
        <dbReference type="PROSITE-ProRule" id="PRU00339"/>
    </source>
</evidence>
<evidence type="ECO:0000256" key="4">
    <source>
        <dbReference type="ARBA" id="ARBA00022490"/>
    </source>
</evidence>
<evidence type="ECO:0000256" key="5">
    <source>
        <dbReference type="ARBA" id="ARBA00022737"/>
    </source>
</evidence>
<dbReference type="PROSITE" id="PS50005">
    <property type="entry name" value="TPR"/>
    <property type="match status" value="3"/>
</dbReference>